<protein>
    <recommendedName>
        <fullName evidence="7">Emp24/gp25L/p24 family/GOLD</fullName>
    </recommendedName>
</protein>
<reference evidence="5 6" key="1">
    <citation type="journal article" date="2016" name="ISME J.">
        <title>Chasing the elusive Euryarchaeota class WSA2: genomes reveal a uniquely fastidious methyl-reducing methanogen.</title>
        <authorList>
            <person name="Nobu M.K."/>
            <person name="Narihiro T."/>
            <person name="Kuroda K."/>
            <person name="Mei R."/>
            <person name="Liu W.T."/>
        </authorList>
    </citation>
    <scope>NUCLEOTIDE SEQUENCE [LARGE SCALE GENOMIC DNA]</scope>
    <source>
        <strain evidence="2">B03fssc0709_Meth_Bin005</strain>
        <strain evidence="3">B15fssc0709_Meth_Bin003</strain>
        <strain evidence="4">BMIXfssc0709_Meth_Bin006</strain>
    </source>
</reference>
<dbReference type="AlphaFoldDB" id="A0A150IMR5"/>
<evidence type="ECO:0000313" key="4">
    <source>
        <dbReference type="EMBL" id="KYC49265.1"/>
    </source>
</evidence>
<name>A0A150IMR5_9EURY</name>
<evidence type="ECO:0000313" key="2">
    <source>
        <dbReference type="EMBL" id="KYC46300.1"/>
    </source>
</evidence>
<dbReference type="Proteomes" id="UP000091929">
    <property type="component" value="Unassembled WGS sequence"/>
</dbReference>
<dbReference type="InterPro" id="IPR036488">
    <property type="entry name" value="DUF1883-like_sf"/>
</dbReference>
<feature type="transmembrane region" description="Helical" evidence="1">
    <location>
        <begin position="7"/>
        <end position="25"/>
    </location>
</feature>
<evidence type="ECO:0000313" key="3">
    <source>
        <dbReference type="EMBL" id="KYC46809.1"/>
    </source>
</evidence>
<dbReference type="Gene3D" id="4.10.1210.10">
    <property type="entry name" value="Atu1913-like"/>
    <property type="match status" value="1"/>
</dbReference>
<keyword evidence="1" id="KW-0812">Transmembrane</keyword>
<keyword evidence="1" id="KW-0472">Membrane</keyword>
<accession>A0A150IWL6</accession>
<keyword evidence="1" id="KW-1133">Transmembrane helix</keyword>
<accession>A0A150IP45</accession>
<dbReference type="SUPFAM" id="SSF141099">
    <property type="entry name" value="Atu1913-like"/>
    <property type="match status" value="1"/>
</dbReference>
<dbReference type="Proteomes" id="UP000092403">
    <property type="component" value="Unassembled WGS sequence"/>
</dbReference>
<evidence type="ECO:0000313" key="5">
    <source>
        <dbReference type="Proteomes" id="UP000091929"/>
    </source>
</evidence>
<dbReference type="EMBL" id="LNGE01000001">
    <property type="protein sequence ID" value="KYC46300.1"/>
    <property type="molecule type" value="Genomic_DNA"/>
</dbReference>
<evidence type="ECO:0008006" key="7">
    <source>
        <dbReference type="Google" id="ProtNLM"/>
    </source>
</evidence>
<comment type="caution">
    <text evidence="2">The sequence shown here is derived from an EMBL/GenBank/DDBJ whole genome shotgun (WGS) entry which is preliminary data.</text>
</comment>
<dbReference type="EMBL" id="LNJC01000041">
    <property type="protein sequence ID" value="KYC49265.1"/>
    <property type="molecule type" value="Genomic_DNA"/>
</dbReference>
<dbReference type="Proteomes" id="UP000092401">
    <property type="component" value="Unassembled WGS sequence"/>
</dbReference>
<organism evidence="2 6">
    <name type="scientific">Candidatus Methanofastidiosum methylothiophilum</name>
    <dbReference type="NCBI Taxonomy" id="1705564"/>
    <lineage>
        <taxon>Archaea</taxon>
        <taxon>Methanobacteriati</taxon>
        <taxon>Methanobacteriota</taxon>
        <taxon>Stenosarchaea group</taxon>
        <taxon>Candidatus Methanofastidiosia</taxon>
        <taxon>Candidatus Methanofastidiosales</taxon>
        <taxon>Candidatus Methanofastidiosaceae</taxon>
        <taxon>Candidatus Methanofastidiosum</taxon>
    </lineage>
</organism>
<accession>A0A150IMR5</accession>
<evidence type="ECO:0000313" key="6">
    <source>
        <dbReference type="Proteomes" id="UP000092401"/>
    </source>
</evidence>
<sequence>MGIIKKILVVVIIISLFLIASPLIFDTIFEIQGKEETYTLQPGEIKGFYYNADKGDLFKIDFTVTGNPKVMMIDSINYNKISLYERYEYSDLQSAKELPIILETPHNGQWYFVAFNDTDKPAIVWLKVQRKF</sequence>
<dbReference type="EMBL" id="LNGF01000044">
    <property type="protein sequence ID" value="KYC46809.1"/>
    <property type="molecule type" value="Genomic_DNA"/>
</dbReference>
<evidence type="ECO:0000256" key="1">
    <source>
        <dbReference type="SAM" id="Phobius"/>
    </source>
</evidence>
<proteinExistence type="predicted"/>
<gene>
    <name evidence="2" type="ORF">APG10_00001</name>
    <name evidence="3" type="ORF">APG11_01647</name>
    <name evidence="4" type="ORF">APG12_01605</name>
</gene>